<dbReference type="InterPro" id="IPR007919">
    <property type="entry name" value="UPF0220"/>
</dbReference>
<reference evidence="8" key="1">
    <citation type="submission" date="2020-01" db="EMBL/GenBank/DDBJ databases">
        <title>Draft genome sequence of the Termite Coptotermes fromosanus.</title>
        <authorList>
            <person name="Itakura S."/>
            <person name="Yosikawa Y."/>
            <person name="Umezawa K."/>
        </authorList>
    </citation>
    <scope>NUCLEOTIDE SEQUENCE [LARGE SCALE GENOMIC DNA]</scope>
</reference>
<evidence type="ECO:0000256" key="4">
    <source>
        <dbReference type="ARBA" id="ARBA00022989"/>
    </source>
</evidence>
<organism evidence="7 8">
    <name type="scientific">Coptotermes formosanus</name>
    <name type="common">Formosan subterranean termite</name>
    <dbReference type="NCBI Taxonomy" id="36987"/>
    <lineage>
        <taxon>Eukaryota</taxon>
        <taxon>Metazoa</taxon>
        <taxon>Ecdysozoa</taxon>
        <taxon>Arthropoda</taxon>
        <taxon>Hexapoda</taxon>
        <taxon>Insecta</taxon>
        <taxon>Pterygota</taxon>
        <taxon>Neoptera</taxon>
        <taxon>Polyneoptera</taxon>
        <taxon>Dictyoptera</taxon>
        <taxon>Blattodea</taxon>
        <taxon>Blattoidea</taxon>
        <taxon>Termitoidae</taxon>
        <taxon>Rhinotermitidae</taxon>
        <taxon>Coptotermes</taxon>
    </lineage>
</organism>
<evidence type="ECO:0000256" key="5">
    <source>
        <dbReference type="ARBA" id="ARBA00023136"/>
    </source>
</evidence>
<proteinExistence type="inferred from homology"/>
<dbReference type="Proteomes" id="UP000502823">
    <property type="component" value="Unassembled WGS sequence"/>
</dbReference>
<evidence type="ECO:0000313" key="7">
    <source>
        <dbReference type="EMBL" id="GFG39035.1"/>
    </source>
</evidence>
<dbReference type="EMBL" id="BLKM01000844">
    <property type="protein sequence ID" value="GFG39035.1"/>
    <property type="molecule type" value="Genomic_DNA"/>
</dbReference>
<evidence type="ECO:0008006" key="9">
    <source>
        <dbReference type="Google" id="ProtNLM"/>
    </source>
</evidence>
<gene>
    <name evidence="7" type="ORF">Cfor_12832</name>
</gene>
<evidence type="ECO:0000256" key="2">
    <source>
        <dbReference type="ARBA" id="ARBA00005335"/>
    </source>
</evidence>
<comment type="similarity">
    <text evidence="2">Belongs to the UPF0220 family.</text>
</comment>
<protein>
    <recommendedName>
        <fullName evidence="9">Transmembrane protein 50A</fullName>
    </recommendedName>
</protein>
<evidence type="ECO:0000313" key="8">
    <source>
        <dbReference type="Proteomes" id="UP000502823"/>
    </source>
</evidence>
<dbReference type="InParanoid" id="A0A6L2Q869"/>
<dbReference type="FunCoup" id="A0A6L2Q869">
    <property type="interactions" value="846"/>
</dbReference>
<dbReference type="AlphaFoldDB" id="A0A6L2Q869"/>
<dbReference type="GO" id="GO:0016020">
    <property type="term" value="C:membrane"/>
    <property type="evidence" value="ECO:0007669"/>
    <property type="project" value="UniProtKB-SubCell"/>
</dbReference>
<evidence type="ECO:0000256" key="1">
    <source>
        <dbReference type="ARBA" id="ARBA00004141"/>
    </source>
</evidence>
<dbReference type="OrthoDB" id="268928at2759"/>
<sequence>MAGCLENVQLPPCVWFEGDDKRNAVASIVAGVLFFSGWWFIIDVQAAYPQGDQFNKAYHVCGVFGTLSLFMINSVSNAQIRGDAYSGGCFGSRGARFWLFGGFVMGFGAVIASCWILFADYVAYGGDKLSTWPGVGLFLQNAFIFVGSLVFKFGRTEDHWN</sequence>
<evidence type="ECO:0000256" key="6">
    <source>
        <dbReference type="SAM" id="Phobius"/>
    </source>
</evidence>
<feature type="transmembrane region" description="Helical" evidence="6">
    <location>
        <begin position="24"/>
        <end position="42"/>
    </location>
</feature>
<feature type="transmembrane region" description="Helical" evidence="6">
    <location>
        <begin position="97"/>
        <end position="118"/>
    </location>
</feature>
<keyword evidence="4 6" id="KW-1133">Transmembrane helix</keyword>
<keyword evidence="8" id="KW-1185">Reference proteome</keyword>
<keyword evidence="5 6" id="KW-0472">Membrane</keyword>
<feature type="transmembrane region" description="Helical" evidence="6">
    <location>
        <begin position="57"/>
        <end position="76"/>
    </location>
</feature>
<dbReference type="PANTHER" id="PTHR13180">
    <property type="entry name" value="SMALL MEMBRANE PROTEIN-RELATED"/>
    <property type="match status" value="1"/>
</dbReference>
<comment type="subcellular location">
    <subcellularLocation>
        <location evidence="1">Membrane</location>
        <topology evidence="1">Multi-pass membrane protein</topology>
    </subcellularLocation>
</comment>
<name>A0A6L2Q869_COPFO</name>
<dbReference type="Pfam" id="PF05255">
    <property type="entry name" value="UPF0220"/>
    <property type="match status" value="1"/>
</dbReference>
<keyword evidence="3 6" id="KW-0812">Transmembrane</keyword>
<evidence type="ECO:0000256" key="3">
    <source>
        <dbReference type="ARBA" id="ARBA00022692"/>
    </source>
</evidence>
<accession>A0A6L2Q869</accession>
<comment type="caution">
    <text evidence="7">The sequence shown here is derived from an EMBL/GenBank/DDBJ whole genome shotgun (WGS) entry which is preliminary data.</text>
</comment>
<feature type="transmembrane region" description="Helical" evidence="6">
    <location>
        <begin position="130"/>
        <end position="151"/>
    </location>
</feature>